<dbReference type="CDD" id="cd00053">
    <property type="entry name" value="EGF"/>
    <property type="match status" value="1"/>
</dbReference>
<protein>
    <submittedName>
        <fullName evidence="5">Low-density lipoprotein receptor- protein 4</fullName>
    </submittedName>
</protein>
<dbReference type="Pfam" id="PF00058">
    <property type="entry name" value="Ldl_recept_b"/>
    <property type="match status" value="7"/>
</dbReference>
<dbReference type="InterPro" id="IPR050778">
    <property type="entry name" value="Cueball_EGF_LRP_Nidogen"/>
</dbReference>
<dbReference type="InterPro" id="IPR000033">
    <property type="entry name" value="LDLR_classB_rpt"/>
</dbReference>
<dbReference type="PANTHER" id="PTHR46513:SF13">
    <property type="entry name" value="EGF-LIKE DOMAIN-CONTAINING PROTEIN"/>
    <property type="match status" value="1"/>
</dbReference>
<keyword evidence="5" id="KW-0675">Receptor</keyword>
<dbReference type="Proteomes" id="UP001163046">
    <property type="component" value="Unassembled WGS sequence"/>
</dbReference>
<keyword evidence="6" id="KW-1185">Reference proteome</keyword>
<dbReference type="OrthoDB" id="5986723at2759"/>
<keyword evidence="2" id="KW-0472">Membrane</keyword>
<dbReference type="PANTHER" id="PTHR46513">
    <property type="entry name" value="VITELLOGENIN RECEPTOR-LIKE PROTEIN-RELATED-RELATED"/>
    <property type="match status" value="1"/>
</dbReference>
<keyword evidence="2" id="KW-1003">Cell membrane</keyword>
<dbReference type="FunFam" id="2.120.10.30:FF:000008">
    <property type="entry name" value="Low-density lipoprotein receptor-related protein 4"/>
    <property type="match status" value="1"/>
</dbReference>
<feature type="repeat" description="LDL-receptor class B" evidence="4">
    <location>
        <begin position="64"/>
        <end position="106"/>
    </location>
</feature>
<evidence type="ECO:0000256" key="4">
    <source>
        <dbReference type="PROSITE-ProRule" id="PRU00461"/>
    </source>
</evidence>
<dbReference type="FunFam" id="2.120.10.30:FF:000132">
    <property type="entry name" value="Uncharacterized protein"/>
    <property type="match status" value="1"/>
</dbReference>
<dbReference type="InterPro" id="IPR011042">
    <property type="entry name" value="6-blade_b-propeller_TolB-like"/>
</dbReference>
<evidence type="ECO:0000313" key="6">
    <source>
        <dbReference type="Proteomes" id="UP001163046"/>
    </source>
</evidence>
<evidence type="ECO:0000256" key="1">
    <source>
        <dbReference type="ARBA" id="ARBA00004251"/>
    </source>
</evidence>
<feature type="repeat" description="LDL-receptor class B" evidence="4">
    <location>
        <begin position="510"/>
        <end position="554"/>
    </location>
</feature>
<comment type="caution">
    <text evidence="5">The sequence shown here is derived from an EMBL/GenBank/DDBJ whole genome shotgun (WGS) entry which is preliminary data.</text>
</comment>
<reference evidence="5" key="1">
    <citation type="submission" date="2023-01" db="EMBL/GenBank/DDBJ databases">
        <title>Genome assembly of the deep-sea coral Lophelia pertusa.</title>
        <authorList>
            <person name="Herrera S."/>
            <person name="Cordes E."/>
        </authorList>
    </citation>
    <scope>NUCLEOTIDE SEQUENCE</scope>
    <source>
        <strain evidence="5">USNM1676648</strain>
        <tissue evidence="5">Polyp</tissue>
    </source>
</reference>
<dbReference type="SUPFAM" id="SSF63825">
    <property type="entry name" value="YWTD domain"/>
    <property type="match status" value="2"/>
</dbReference>
<keyword evidence="3" id="KW-0732">Signal</keyword>
<keyword evidence="5" id="KW-0449">Lipoprotein</keyword>
<organism evidence="5 6">
    <name type="scientific">Desmophyllum pertusum</name>
    <dbReference type="NCBI Taxonomy" id="174260"/>
    <lineage>
        <taxon>Eukaryota</taxon>
        <taxon>Metazoa</taxon>
        <taxon>Cnidaria</taxon>
        <taxon>Anthozoa</taxon>
        <taxon>Hexacorallia</taxon>
        <taxon>Scleractinia</taxon>
        <taxon>Caryophylliina</taxon>
        <taxon>Caryophylliidae</taxon>
        <taxon>Desmophyllum</taxon>
    </lineage>
</organism>
<evidence type="ECO:0000256" key="3">
    <source>
        <dbReference type="ARBA" id="ARBA00022729"/>
    </source>
</evidence>
<dbReference type="PROSITE" id="PS51120">
    <property type="entry name" value="LDLRB"/>
    <property type="match status" value="8"/>
</dbReference>
<feature type="repeat" description="LDL-receptor class B" evidence="4">
    <location>
        <begin position="150"/>
        <end position="193"/>
    </location>
</feature>
<dbReference type="Pfam" id="PF14670">
    <property type="entry name" value="FXa_inhibition"/>
    <property type="match status" value="1"/>
</dbReference>
<feature type="repeat" description="LDL-receptor class B" evidence="4">
    <location>
        <begin position="379"/>
        <end position="421"/>
    </location>
</feature>
<evidence type="ECO:0000256" key="2">
    <source>
        <dbReference type="ARBA" id="ARBA00022475"/>
    </source>
</evidence>
<name>A0A9X0CJS1_9CNID</name>
<dbReference type="SUPFAM" id="SSF57196">
    <property type="entry name" value="EGF/Laminin"/>
    <property type="match status" value="1"/>
</dbReference>
<dbReference type="AlphaFoldDB" id="A0A9X0CJS1"/>
<dbReference type="Gene3D" id="2.120.10.30">
    <property type="entry name" value="TolB, C-terminal domain"/>
    <property type="match status" value="2"/>
</dbReference>
<dbReference type="EMBL" id="MU827312">
    <property type="protein sequence ID" value="KAJ7360023.1"/>
    <property type="molecule type" value="Genomic_DNA"/>
</dbReference>
<comment type="subcellular location">
    <subcellularLocation>
        <location evidence="1">Cell membrane</location>
        <topology evidence="1">Single-pass type I membrane protein</topology>
    </subcellularLocation>
</comment>
<feature type="repeat" description="LDL-receptor class B" evidence="4">
    <location>
        <begin position="465"/>
        <end position="509"/>
    </location>
</feature>
<evidence type="ECO:0000313" key="5">
    <source>
        <dbReference type="EMBL" id="KAJ7360023.1"/>
    </source>
</evidence>
<dbReference type="GO" id="GO:0005886">
    <property type="term" value="C:plasma membrane"/>
    <property type="evidence" value="ECO:0007669"/>
    <property type="project" value="UniProtKB-SubCell"/>
</dbReference>
<dbReference type="SMART" id="SM00135">
    <property type="entry name" value="LY"/>
    <property type="match status" value="10"/>
</dbReference>
<feature type="repeat" description="LDL-receptor class B" evidence="4">
    <location>
        <begin position="107"/>
        <end position="149"/>
    </location>
</feature>
<proteinExistence type="predicted"/>
<gene>
    <name evidence="5" type="primary">LRP4_7</name>
    <name evidence="5" type="ORF">OS493_019111</name>
</gene>
<feature type="repeat" description="LDL-receptor class B" evidence="4">
    <location>
        <begin position="194"/>
        <end position="237"/>
    </location>
</feature>
<sequence length="602" mass="67049">MRRQPDSVLVILIAEVKKFILFADADAKFTNFISLDVNYFVAQTLFNHVGNQRPIALDFDPVEDRVYWSDVAQGLIISAFFNATSMKILFRCNVLRPDGLAIDHVGRNIYWTDTGTNRIEVARLDGTKRKLLIKDGLDEPRAIVLDERNGLMYWTDWGANPKIEKAGMDGSARRAIVTGNLNWPNGLTIDQATNRLFWADAKLDTIEVSDLNGGNRQLIMSSAANIHPYGLAVYQNMLYWTDWNNKGILRFNLSSGTQEMIITGLQQPMDIHVFDPSLIFSGSHICAQNNGLCSDLCLLKPGGYQCACPTGIALKPDGKSCDHDMFYKTTSEKFMVFAEANAGEIYQVALTVPDTPCFPLGINTNISRPVAVDYDPVEGRIYWTDVTLKLVARAFPNGSSVEIIAHSNVGTPDGLVLDLTGRILYWTDAGTSKIEVARLDGSSRRSLITFGLGKPRAIQLDQARRKMYWSDLGPSSPKIEQANMDGSARTTLVSSGIVWVNSLAVDSQNELLYWCDAKLDKIERIDFQGNNRVLILDISSDNSHPFGLALSDNVLYWSDWNKQSVHKHNMTSSLSEVLVSGLSKPMAVYIHDHKIAFNGMYI</sequence>
<accession>A0A9X0CJS1</accession>
<feature type="repeat" description="LDL-receptor class B" evidence="4">
    <location>
        <begin position="422"/>
        <end position="464"/>
    </location>
</feature>